<comment type="caution">
    <text evidence="12">The sequence shown here is derived from an EMBL/GenBank/DDBJ whole genome shotgun (WGS) entry which is preliminary data.</text>
</comment>
<protein>
    <recommendedName>
        <fullName evidence="7">Beta-hexosaminidase</fullName>
        <ecNumber evidence="7">3.2.1.52</ecNumber>
    </recommendedName>
</protein>
<dbReference type="STRING" id="329046.A0A1Y2CE93"/>
<dbReference type="OrthoDB" id="428480at2759"/>
<dbReference type="PANTHER" id="PTHR22600">
    <property type="entry name" value="BETA-HEXOSAMINIDASE"/>
    <property type="match status" value="1"/>
</dbReference>
<dbReference type="InterPro" id="IPR025705">
    <property type="entry name" value="Beta_hexosaminidase_sua/sub"/>
</dbReference>
<keyword evidence="6 7" id="KW-0326">Glycosidase</keyword>
<keyword evidence="4 7" id="KW-0378">Hydrolase</keyword>
<keyword evidence="5" id="KW-0325">Glycoprotein</keyword>
<name>A0A1Y2CE93_9FUNG</name>
<evidence type="ECO:0000259" key="10">
    <source>
        <dbReference type="Pfam" id="PF00728"/>
    </source>
</evidence>
<dbReference type="InterPro" id="IPR015883">
    <property type="entry name" value="Glyco_hydro_20_cat"/>
</dbReference>
<evidence type="ECO:0000313" key="13">
    <source>
        <dbReference type="Proteomes" id="UP000193642"/>
    </source>
</evidence>
<feature type="chain" id="PRO_5012282356" description="Beta-hexosaminidase" evidence="9">
    <location>
        <begin position="16"/>
        <end position="658"/>
    </location>
</feature>
<dbReference type="SUPFAM" id="SSF55545">
    <property type="entry name" value="beta-N-acetylhexosaminidase-like domain"/>
    <property type="match status" value="1"/>
</dbReference>
<accession>A0A1Y2CE93</accession>
<evidence type="ECO:0000256" key="1">
    <source>
        <dbReference type="ARBA" id="ARBA00001231"/>
    </source>
</evidence>
<dbReference type="Gene3D" id="3.30.379.10">
    <property type="entry name" value="Chitobiase/beta-hexosaminidase domain 2-like"/>
    <property type="match status" value="1"/>
</dbReference>
<dbReference type="FunFam" id="3.20.20.80:FF:000063">
    <property type="entry name" value="Beta-hexosaminidase"/>
    <property type="match status" value="1"/>
</dbReference>
<dbReference type="Proteomes" id="UP000193642">
    <property type="component" value="Unassembled WGS sequence"/>
</dbReference>
<dbReference type="InterPro" id="IPR029018">
    <property type="entry name" value="Hex-like_dom2"/>
</dbReference>
<dbReference type="GO" id="GO:0016020">
    <property type="term" value="C:membrane"/>
    <property type="evidence" value="ECO:0007669"/>
    <property type="project" value="TreeGrafter"/>
</dbReference>
<evidence type="ECO:0000313" key="12">
    <source>
        <dbReference type="EMBL" id="ORY45207.1"/>
    </source>
</evidence>
<dbReference type="GO" id="GO:0005975">
    <property type="term" value="P:carbohydrate metabolic process"/>
    <property type="evidence" value="ECO:0007669"/>
    <property type="project" value="InterPro"/>
</dbReference>
<dbReference type="Pfam" id="PF00728">
    <property type="entry name" value="Glyco_hydro_20"/>
    <property type="match status" value="1"/>
</dbReference>
<comment type="similarity">
    <text evidence="2 7">Belongs to the glycosyl hydrolase 20 family.</text>
</comment>
<feature type="active site" description="Proton donor" evidence="8">
    <location>
        <position position="342"/>
    </location>
</feature>
<gene>
    <name evidence="12" type="ORF">BCR33DRAFT_716521</name>
</gene>
<dbReference type="InterPro" id="IPR017853">
    <property type="entry name" value="GH"/>
</dbReference>
<feature type="signal peptide" evidence="9">
    <location>
        <begin position="1"/>
        <end position="15"/>
    </location>
</feature>
<keyword evidence="13" id="KW-1185">Reference proteome</keyword>
<dbReference type="EC" id="3.2.1.52" evidence="7"/>
<dbReference type="Pfam" id="PF14845">
    <property type="entry name" value="Glycohydro_20b2"/>
    <property type="match status" value="1"/>
</dbReference>
<evidence type="ECO:0000256" key="3">
    <source>
        <dbReference type="ARBA" id="ARBA00022729"/>
    </source>
</evidence>
<dbReference type="EMBL" id="MCGO01000020">
    <property type="protein sequence ID" value="ORY45207.1"/>
    <property type="molecule type" value="Genomic_DNA"/>
</dbReference>
<comment type="catalytic activity">
    <reaction evidence="1 7">
        <text>Hydrolysis of terminal non-reducing N-acetyl-D-hexosamine residues in N-acetyl-beta-D-hexosaminides.</text>
        <dbReference type="EC" id="3.2.1.52"/>
    </reaction>
</comment>
<sequence length="658" mass="72518">MRITLILAFVSLVASDLIAIPQNLLWPRPQSLSFGTWARSVNPSTVNVNINGGNRELLLKFAVDRLKTNVLLMGCSDITNLPGDINTIDVTILETDPFDFSNAKESYTLNSTNSTVYITAAHSVGALRAFETLSQLISPKAVAAGFTPGFHLPSGPWNITDHPVYSWRAISLDTSRNFMPISVILRTLDGMSATKLNILHWHIVDATSFPIVSKTYPDLTDSAYDKLSIYTYEDVKQVITYAADRGIRVIPEFDSPSHAQAFSFSKVLKPFVLCRNAANGWRNPYNGGVGNQPDGSWFPTCVEPPCGAVNIANPDAGPAIAKLLVEYTGLFNDSVMHLGGDEVSSFCFASEPEFTSRVFPDVTNFAKLFPNATVPSIFPPDWYAGFTKSYQTYADQIVAAVKGTGKKTMHWEDIVLKDGVVLPADAVIQVWNGWDDVVGKNSLQKLLDLNRYQIVDSNNEVYYLDGGSGKWLTDSLGYGNSSWKEEYWIGYRNWQHIYNHDPRTSPMENTTDKTGFGLASQPTGNLTLILGASAAIWGEKIDSSNLDVKLWPRAAAMAEALWSSFDDPTNKDLFEAEPRLTVMRERLISRGLAAEALHPAWCNTHLCGFKFKGNKSPFGNVDGYEAGASKDQSSQSKATGIFTGLKWISSILIVFFMI</sequence>
<dbReference type="PRINTS" id="PR00738">
    <property type="entry name" value="GLHYDRLASE20"/>
</dbReference>
<dbReference type="GO" id="GO:0004563">
    <property type="term" value="F:beta-N-acetylhexosaminidase activity"/>
    <property type="evidence" value="ECO:0007669"/>
    <property type="project" value="UniProtKB-EC"/>
</dbReference>
<dbReference type="PANTHER" id="PTHR22600:SF26">
    <property type="entry name" value="BETA-N-ACETYLHEXOSAMINIDASE"/>
    <property type="match status" value="1"/>
</dbReference>
<evidence type="ECO:0000259" key="11">
    <source>
        <dbReference type="Pfam" id="PF14845"/>
    </source>
</evidence>
<evidence type="ECO:0000256" key="8">
    <source>
        <dbReference type="PIRSR" id="PIRSR001093-1"/>
    </source>
</evidence>
<reference evidence="12 13" key="1">
    <citation type="submission" date="2016-07" db="EMBL/GenBank/DDBJ databases">
        <title>Pervasive Adenine N6-methylation of Active Genes in Fungi.</title>
        <authorList>
            <consortium name="DOE Joint Genome Institute"/>
            <person name="Mondo S.J."/>
            <person name="Dannebaum R.O."/>
            <person name="Kuo R.C."/>
            <person name="Labutti K."/>
            <person name="Haridas S."/>
            <person name="Kuo A."/>
            <person name="Salamov A."/>
            <person name="Ahrendt S.R."/>
            <person name="Lipzen A."/>
            <person name="Sullivan W."/>
            <person name="Andreopoulos W.B."/>
            <person name="Clum A."/>
            <person name="Lindquist E."/>
            <person name="Daum C."/>
            <person name="Ramamoorthy G.K."/>
            <person name="Gryganskyi A."/>
            <person name="Culley D."/>
            <person name="Magnuson J.K."/>
            <person name="James T.Y."/>
            <person name="O'Malley M.A."/>
            <person name="Stajich J.E."/>
            <person name="Spatafora J.W."/>
            <person name="Visel A."/>
            <person name="Grigoriev I.V."/>
        </authorList>
    </citation>
    <scope>NUCLEOTIDE SEQUENCE [LARGE SCALE GENOMIC DNA]</scope>
    <source>
        <strain evidence="12 13">JEL800</strain>
    </source>
</reference>
<evidence type="ECO:0000256" key="5">
    <source>
        <dbReference type="ARBA" id="ARBA00023180"/>
    </source>
</evidence>
<evidence type="ECO:0000256" key="9">
    <source>
        <dbReference type="SAM" id="SignalP"/>
    </source>
</evidence>
<dbReference type="PIRSF" id="PIRSF001093">
    <property type="entry name" value="B-hxosamndse_ab_euk"/>
    <property type="match status" value="1"/>
</dbReference>
<dbReference type="AlphaFoldDB" id="A0A1Y2CE93"/>
<dbReference type="GO" id="GO:0030203">
    <property type="term" value="P:glycosaminoglycan metabolic process"/>
    <property type="evidence" value="ECO:0007669"/>
    <property type="project" value="TreeGrafter"/>
</dbReference>
<dbReference type="SUPFAM" id="SSF51445">
    <property type="entry name" value="(Trans)glycosidases"/>
    <property type="match status" value="1"/>
</dbReference>
<evidence type="ECO:0000256" key="2">
    <source>
        <dbReference type="ARBA" id="ARBA00006285"/>
    </source>
</evidence>
<dbReference type="Gene3D" id="3.20.20.80">
    <property type="entry name" value="Glycosidases"/>
    <property type="match status" value="1"/>
</dbReference>
<evidence type="ECO:0000256" key="4">
    <source>
        <dbReference type="ARBA" id="ARBA00022801"/>
    </source>
</evidence>
<organism evidence="12 13">
    <name type="scientific">Rhizoclosmatium globosum</name>
    <dbReference type="NCBI Taxonomy" id="329046"/>
    <lineage>
        <taxon>Eukaryota</taxon>
        <taxon>Fungi</taxon>
        <taxon>Fungi incertae sedis</taxon>
        <taxon>Chytridiomycota</taxon>
        <taxon>Chytridiomycota incertae sedis</taxon>
        <taxon>Chytridiomycetes</taxon>
        <taxon>Chytridiales</taxon>
        <taxon>Chytriomycetaceae</taxon>
        <taxon>Rhizoclosmatium</taxon>
    </lineage>
</organism>
<evidence type="ECO:0000256" key="7">
    <source>
        <dbReference type="PIRNR" id="PIRNR001093"/>
    </source>
</evidence>
<feature type="domain" description="Beta-hexosaminidase eukaryotic type N-terminal" evidence="11">
    <location>
        <begin position="25"/>
        <end position="136"/>
    </location>
</feature>
<evidence type="ECO:0000256" key="6">
    <source>
        <dbReference type="ARBA" id="ARBA00023295"/>
    </source>
</evidence>
<proteinExistence type="inferred from homology"/>
<dbReference type="InterPro" id="IPR029019">
    <property type="entry name" value="HEX_eukaryotic_N"/>
</dbReference>
<keyword evidence="3 9" id="KW-0732">Signal</keyword>
<feature type="domain" description="Glycoside hydrolase family 20 catalytic" evidence="10">
    <location>
        <begin position="165"/>
        <end position="563"/>
    </location>
</feature>